<dbReference type="EMBL" id="PGGS01000586">
    <property type="protein sequence ID" value="PNH02858.1"/>
    <property type="molecule type" value="Genomic_DNA"/>
</dbReference>
<keyword evidence="2" id="KW-1185">Reference proteome</keyword>
<dbReference type="OrthoDB" id="548202at2759"/>
<feature type="non-terminal residue" evidence="1">
    <location>
        <position position="231"/>
    </location>
</feature>
<evidence type="ECO:0008006" key="3">
    <source>
        <dbReference type="Google" id="ProtNLM"/>
    </source>
</evidence>
<reference evidence="1 2" key="1">
    <citation type="journal article" date="2017" name="Mol. Biol. Evol.">
        <title>The 4-celled Tetrabaena socialis nuclear genome reveals the essential components for genetic control of cell number at the origin of multicellularity in the volvocine lineage.</title>
        <authorList>
            <person name="Featherston J."/>
            <person name="Arakaki Y."/>
            <person name="Hanschen E.R."/>
            <person name="Ferris P.J."/>
            <person name="Michod R.E."/>
            <person name="Olson B.J.S.C."/>
            <person name="Nozaki H."/>
            <person name="Durand P.M."/>
        </authorList>
    </citation>
    <scope>NUCLEOTIDE SEQUENCE [LARGE SCALE GENOMIC DNA]</scope>
    <source>
        <strain evidence="1 2">NIES-571</strain>
    </source>
</reference>
<comment type="caution">
    <text evidence="1">The sequence shown here is derived from an EMBL/GenBank/DDBJ whole genome shotgun (WGS) entry which is preliminary data.</text>
</comment>
<sequence length="231" mass="23955">QQAAAAAPFDAMHIWLPEFVQRFAVSLPPNTVACVLRLVDKAAAARFRLSQPVRAAPRVCLALGTPGAMRCLVHRQREVLPRLTAGSGTRVYLEDALSPLTSGAFGAAAAVGQLAVCVRLRERGCCPWTGQVLAAAVGDGHRAVYEWLLAMPANGCPNGDEVQAAVAATLEGHVGLMEWLLGAGLPTGAHARGGLMQTVLAGCNLAATVLAQGMELDAATAIVYADAKGCH</sequence>
<dbReference type="GO" id="GO:0016020">
    <property type="term" value="C:membrane"/>
    <property type="evidence" value="ECO:0007669"/>
    <property type="project" value="TreeGrafter"/>
</dbReference>
<feature type="non-terminal residue" evidence="1">
    <location>
        <position position="1"/>
    </location>
</feature>
<dbReference type="GO" id="GO:0030149">
    <property type="term" value="P:sphingolipid catabolic process"/>
    <property type="evidence" value="ECO:0007669"/>
    <property type="project" value="TreeGrafter"/>
</dbReference>
<dbReference type="AlphaFoldDB" id="A0A2J7ZRH8"/>
<dbReference type="GO" id="GO:0004620">
    <property type="term" value="F:phospholipase activity"/>
    <property type="evidence" value="ECO:0007669"/>
    <property type="project" value="TreeGrafter"/>
</dbReference>
<protein>
    <recommendedName>
        <fullName evidence="3">Ankyrin repeat domain-containing protein</fullName>
    </recommendedName>
</protein>
<gene>
    <name evidence="1" type="ORF">TSOC_011146</name>
</gene>
<dbReference type="Proteomes" id="UP000236333">
    <property type="component" value="Unassembled WGS sequence"/>
</dbReference>
<dbReference type="PANTHER" id="PTHR12393">
    <property type="entry name" value="SPHINGOMYELIN PHOSPHODIESTERASE RELATED"/>
    <property type="match status" value="1"/>
</dbReference>
<name>A0A2J7ZRH8_9CHLO</name>
<organism evidence="1 2">
    <name type="scientific">Tetrabaena socialis</name>
    <dbReference type="NCBI Taxonomy" id="47790"/>
    <lineage>
        <taxon>Eukaryota</taxon>
        <taxon>Viridiplantae</taxon>
        <taxon>Chlorophyta</taxon>
        <taxon>core chlorophytes</taxon>
        <taxon>Chlorophyceae</taxon>
        <taxon>CS clade</taxon>
        <taxon>Chlamydomonadales</taxon>
        <taxon>Tetrabaenaceae</taxon>
        <taxon>Tetrabaena</taxon>
    </lineage>
</organism>
<dbReference type="PANTHER" id="PTHR12393:SF6">
    <property type="entry name" value="SPHINGOMYELIN PHOSPHODIESTERASE 2"/>
    <property type="match status" value="1"/>
</dbReference>
<evidence type="ECO:0000313" key="2">
    <source>
        <dbReference type="Proteomes" id="UP000236333"/>
    </source>
</evidence>
<accession>A0A2J7ZRH8</accession>
<dbReference type="GO" id="GO:0071944">
    <property type="term" value="C:cell periphery"/>
    <property type="evidence" value="ECO:0007669"/>
    <property type="project" value="TreeGrafter"/>
</dbReference>
<evidence type="ECO:0000313" key="1">
    <source>
        <dbReference type="EMBL" id="PNH02858.1"/>
    </source>
</evidence>
<dbReference type="GO" id="GO:0046513">
    <property type="term" value="P:ceramide biosynthetic process"/>
    <property type="evidence" value="ECO:0007669"/>
    <property type="project" value="TreeGrafter"/>
</dbReference>
<proteinExistence type="predicted"/>
<dbReference type="GO" id="GO:0005783">
    <property type="term" value="C:endoplasmic reticulum"/>
    <property type="evidence" value="ECO:0007669"/>
    <property type="project" value="TreeGrafter"/>
</dbReference>